<dbReference type="AlphaFoldDB" id="A0A7L7LAU2"/>
<feature type="compositionally biased region" description="Basic and acidic residues" evidence="1">
    <location>
        <begin position="381"/>
        <end position="390"/>
    </location>
</feature>
<dbReference type="RefSeq" id="WP_182411989.1">
    <property type="nucleotide sequence ID" value="NZ_CP055153.1"/>
</dbReference>
<name>A0A7L7LAU2_9BACT</name>
<dbReference type="InterPro" id="IPR011047">
    <property type="entry name" value="Quinoprotein_ADH-like_sf"/>
</dbReference>
<dbReference type="PANTHER" id="PTHR42754">
    <property type="entry name" value="ENDOGLUCANASE"/>
    <property type="match status" value="1"/>
</dbReference>
<feature type="region of interest" description="Disordered" evidence="1">
    <location>
        <begin position="375"/>
        <end position="398"/>
    </location>
</feature>
<feature type="domain" description="Secretion system C-terminal sorting" evidence="2">
    <location>
        <begin position="926"/>
        <end position="1001"/>
    </location>
</feature>
<evidence type="ECO:0000313" key="4">
    <source>
        <dbReference type="Proteomes" id="UP000514509"/>
    </source>
</evidence>
<dbReference type="NCBIfam" id="TIGR04183">
    <property type="entry name" value="Por_Secre_tail"/>
    <property type="match status" value="1"/>
</dbReference>
<sequence length="1005" mass="108812">MVTLTGKQWQITYGGSKGDTLQSMVNTPDGGYLLAGTSASPVSGDKSDTGKGNTDFWVVKMNATGQKVWDKTYGGSNPDRLSSLIAVPGEGYILGGSSSSNKSGDKSQNSKGGADYWLVKIDENGNKVWDKSFGGNANDRLAVLLASPEGGFLVGGTSASDKSGDKSQASRDNYTEAYFRGDYWVIKLDANGNKEWDKTYGGQVRDNLTAMILKPGGGYVLGGSSSSGISGDKTQSIRGLRDYWIIQITEQGNKVWDKTYGGISGYGTGDSFFEAGSSHLRSILATPDGGYLLAGSSSAFKGEEKSSDSPVFYADIADYWLVKIDQNGKKLWDKTYGGASNSNVGETKHDLSSQTGDSQLKTIIQLQGGGYLLAGTSNADNGRDKTENNRSDIPVDQGKRDYDPNLEITVWNDYWLVKIDEKGQVVEDRTIGGTRNDLLAAVLPTKEGNLLVGGTSFSGIGADKTTISKGEADYWILKVSTNRTEEPPFSAWDANFGWLKDDDLTDVIKTSDGGYLSGGISQNYSNGQAGKNYWIFKTDKNGRPIWNKVYGGTADDYLNRIIQTQDGGYLLAGSSLSNAGVDKSENSRGDRDYWIIKMDAQGNKQWDKTLGGSGYDELKKVIQLASGEYILAGSSNSPISNDKTQGRQGGTDYWLVKISTTGNKIWDKRYGGSLDETLGSFTLTPEGGFLLAGTSLSGNGGDKSEPSRGNRDYWVVKTDKDGNLLWEKTYGGSGADEAYSIARNGIEYFISGTSTSGKNGEKSQVSQGGKDYWLIKIDSQGNKLWDKTFGGNQDDELQASTRLNSGHIVLGGSSYSSISGTKTQASRGKSDFWIVEVDANGKQMYDKRFGGKGKEELRTVFQTSDGGLLLGGRSDSNINGEHSYLNKGGNDYWLVKLAPETTSSIATREVTPIEELVTITNSLTAYPNPFQGKVTVKFSLPQTQVTTVKIFDSQGREVITLFQEEAKARQTYQLEWQAGIKPAGLYFIQLQTPTLQEQQKLLFSK</sequence>
<dbReference type="KEGG" id="add:HUW48_16460"/>
<organism evidence="3 4">
    <name type="scientific">Adhaeribacter radiodurans</name>
    <dbReference type="NCBI Taxonomy" id="2745197"/>
    <lineage>
        <taxon>Bacteria</taxon>
        <taxon>Pseudomonadati</taxon>
        <taxon>Bacteroidota</taxon>
        <taxon>Cytophagia</taxon>
        <taxon>Cytophagales</taxon>
        <taxon>Hymenobacteraceae</taxon>
        <taxon>Adhaeribacter</taxon>
    </lineage>
</organism>
<dbReference type="PANTHER" id="PTHR42754:SF1">
    <property type="entry name" value="LIPOPROTEIN"/>
    <property type="match status" value="1"/>
</dbReference>
<dbReference type="Pfam" id="PF18962">
    <property type="entry name" value="Por_Secre_tail"/>
    <property type="match status" value="1"/>
</dbReference>
<proteinExistence type="predicted"/>
<evidence type="ECO:0000256" key="1">
    <source>
        <dbReference type="SAM" id="MobiDB-lite"/>
    </source>
</evidence>
<dbReference type="SUPFAM" id="SSF50998">
    <property type="entry name" value="Quinoprotein alcohol dehydrogenase-like"/>
    <property type="match status" value="1"/>
</dbReference>
<gene>
    <name evidence="3" type="ORF">HUW48_16460</name>
</gene>
<keyword evidence="4" id="KW-1185">Reference proteome</keyword>
<reference evidence="3 4" key="1">
    <citation type="submission" date="2020-08" db="EMBL/GenBank/DDBJ databases">
        <title>Adhaeribacter dokdonensis sp. nov., isolated from the rhizosphere of Elymus tsukushiensis, a plant native to the Dokdo Islands, Republic of Korea.</title>
        <authorList>
            <person name="Ghim S.Y."/>
        </authorList>
    </citation>
    <scope>NUCLEOTIDE SEQUENCE [LARGE SCALE GENOMIC DNA]</scope>
    <source>
        <strain evidence="3 4">KUDC8001</strain>
    </source>
</reference>
<accession>A0A7L7LAU2</accession>
<evidence type="ECO:0000313" key="3">
    <source>
        <dbReference type="EMBL" id="QMU29529.1"/>
    </source>
</evidence>
<dbReference type="EMBL" id="CP055153">
    <property type="protein sequence ID" value="QMU29529.1"/>
    <property type="molecule type" value="Genomic_DNA"/>
</dbReference>
<dbReference type="InterPro" id="IPR026444">
    <property type="entry name" value="Secre_tail"/>
</dbReference>
<dbReference type="Proteomes" id="UP000514509">
    <property type="component" value="Chromosome"/>
</dbReference>
<evidence type="ECO:0000259" key="2">
    <source>
        <dbReference type="Pfam" id="PF18962"/>
    </source>
</evidence>
<protein>
    <submittedName>
        <fullName evidence="3">T9SS type A sorting domain-containing protein</fullName>
    </submittedName>
</protein>